<accession>A0AAD7VTS1</accession>
<dbReference type="InterPro" id="IPR013087">
    <property type="entry name" value="Znf_C2H2_type"/>
</dbReference>
<dbReference type="RefSeq" id="XP_056045847.1">
    <property type="nucleotide sequence ID" value="XM_056187181.1"/>
</dbReference>
<feature type="domain" description="C2H2-type" evidence="1">
    <location>
        <begin position="135"/>
        <end position="157"/>
    </location>
</feature>
<dbReference type="SMART" id="SM00355">
    <property type="entry name" value="ZnF_C2H2"/>
    <property type="match status" value="4"/>
</dbReference>
<feature type="domain" description="C2H2-type" evidence="1">
    <location>
        <begin position="56"/>
        <end position="76"/>
    </location>
</feature>
<evidence type="ECO:0000313" key="3">
    <source>
        <dbReference type="Proteomes" id="UP001217417"/>
    </source>
</evidence>
<sequence>MSHLSTEFFCPECSRAAFHSRTALSKHISDNHRRLTSIDYNGQSYTLAVTEDGTKYLCPKCEAQMTSLRSLKRHMAQFCRASDHERVHSEANPAVAQANDNAPQDRDTVTLTLNLAEPRTLDDIGLVYENTWHVAICKLCHFVVDKAIVVKHLKSVHRLVVPNDNAVLLVLRMYKLRPHLAVIWNDTVENQLDESDDEGPGPALFTEPAFRPGSKALEDIPILNGYKCALCDQKLIHVCVATKEGMRTHYKRRHTGQAVEYNEVKVQAFYGRSKVFSQLRYVQVMQGPEEMVPPITSFGIPGDIHSVPDANSTINEKRDLNQFGVKFQVYPLLEKLDLSELGPLLHAPQDKSFELLKDLCLKMLQASREDTRAGFQPMLGKVMIGERDKDFFYEVQEQATLENYSTIWGKVLWIACLAITSTGTLHDGLELTQEQTGSANDLVHDLERLKATPDVVDLATQTAALGNVVALSTHILRQQFEVVNRVLPTGESVVSQYLVPRAISLLSLRPNGSFVSYLQITHVTAAMRYALRSTVLYRVAKSTEPLLLDEDDVDEECTLFLTPQKSTSFSYCVQVHAACKKFGQKHQVPTITWATNDFSAVRLQSGCILTINSLKSFIQEQYNDAEAGLPDLCLGLELPTHFARDMKDYFNIQQPGYSFFSETANNLPKQYLWDRMIGTASLRSRFTSGTEVRKEQAQSYLRKATEFLEVLFC</sequence>
<evidence type="ECO:0000259" key="1">
    <source>
        <dbReference type="SMART" id="SM00355"/>
    </source>
</evidence>
<comment type="caution">
    <text evidence="2">The sequence shown here is derived from an EMBL/GenBank/DDBJ whole genome shotgun (WGS) entry which is preliminary data.</text>
</comment>
<feature type="domain" description="C2H2-type" evidence="1">
    <location>
        <begin position="8"/>
        <end position="32"/>
    </location>
</feature>
<evidence type="ECO:0000313" key="2">
    <source>
        <dbReference type="EMBL" id="KAJ8102397.1"/>
    </source>
</evidence>
<feature type="domain" description="C2H2-type" evidence="1">
    <location>
        <begin position="226"/>
        <end position="254"/>
    </location>
</feature>
<name>A0AAD7VTS1_9ASCO</name>
<reference evidence="2" key="1">
    <citation type="submission" date="2023-03" db="EMBL/GenBank/DDBJ databases">
        <title>Near-Complete genome sequence of Lipomyces tetrasporous NRRL Y-64009, an oleaginous yeast capable of growing on lignocellulosic hydrolysates.</title>
        <authorList>
            <consortium name="Lawrence Berkeley National Laboratory"/>
            <person name="Jagtap S.S."/>
            <person name="Liu J.-J."/>
            <person name="Walukiewicz H.E."/>
            <person name="Pangilinan J."/>
            <person name="Lipzen A."/>
            <person name="Ahrendt S."/>
            <person name="Koriabine M."/>
            <person name="Cobaugh K."/>
            <person name="Salamov A."/>
            <person name="Yoshinaga Y."/>
            <person name="Ng V."/>
            <person name="Daum C."/>
            <person name="Grigoriev I.V."/>
            <person name="Slininger P.J."/>
            <person name="Dien B.S."/>
            <person name="Jin Y.-S."/>
            <person name="Rao C.V."/>
        </authorList>
    </citation>
    <scope>NUCLEOTIDE SEQUENCE</scope>
    <source>
        <strain evidence="2">NRRL Y-64009</strain>
    </source>
</reference>
<keyword evidence="3" id="KW-1185">Reference proteome</keyword>
<dbReference type="GeneID" id="80882347"/>
<dbReference type="Gene3D" id="3.30.160.60">
    <property type="entry name" value="Classic Zinc Finger"/>
    <property type="match status" value="1"/>
</dbReference>
<proteinExistence type="predicted"/>
<protein>
    <recommendedName>
        <fullName evidence="1">C2H2-type domain-containing protein</fullName>
    </recommendedName>
</protein>
<dbReference type="AlphaFoldDB" id="A0AAD7VTS1"/>
<dbReference type="EMBL" id="JARPMG010000003">
    <property type="protein sequence ID" value="KAJ8102397.1"/>
    <property type="molecule type" value="Genomic_DNA"/>
</dbReference>
<organism evidence="2 3">
    <name type="scientific">Lipomyces tetrasporus</name>
    <dbReference type="NCBI Taxonomy" id="54092"/>
    <lineage>
        <taxon>Eukaryota</taxon>
        <taxon>Fungi</taxon>
        <taxon>Dikarya</taxon>
        <taxon>Ascomycota</taxon>
        <taxon>Saccharomycotina</taxon>
        <taxon>Lipomycetes</taxon>
        <taxon>Lipomycetales</taxon>
        <taxon>Lipomycetaceae</taxon>
        <taxon>Lipomyces</taxon>
    </lineage>
</organism>
<gene>
    <name evidence="2" type="ORF">POJ06DRAFT_249594</name>
</gene>
<dbReference type="Proteomes" id="UP001217417">
    <property type="component" value="Unassembled WGS sequence"/>
</dbReference>